<proteinExistence type="predicted"/>
<dbReference type="EMBL" id="MU005776">
    <property type="protein sequence ID" value="KAF2706192.1"/>
    <property type="molecule type" value="Genomic_DNA"/>
</dbReference>
<gene>
    <name evidence="2" type="ORF">K504DRAFT_75316</name>
</gene>
<keyword evidence="3" id="KW-1185">Reference proteome</keyword>
<keyword evidence="1" id="KW-0812">Transmembrane</keyword>
<feature type="transmembrane region" description="Helical" evidence="1">
    <location>
        <begin position="110"/>
        <end position="128"/>
    </location>
</feature>
<keyword evidence="1" id="KW-1133">Transmembrane helix</keyword>
<evidence type="ECO:0000256" key="1">
    <source>
        <dbReference type="SAM" id="Phobius"/>
    </source>
</evidence>
<evidence type="ECO:0000313" key="3">
    <source>
        <dbReference type="Proteomes" id="UP000799428"/>
    </source>
</evidence>
<dbReference type="Proteomes" id="UP000799428">
    <property type="component" value="Unassembled WGS sequence"/>
</dbReference>
<organism evidence="2 3">
    <name type="scientific">Pleomassaria siparia CBS 279.74</name>
    <dbReference type="NCBI Taxonomy" id="1314801"/>
    <lineage>
        <taxon>Eukaryota</taxon>
        <taxon>Fungi</taxon>
        <taxon>Dikarya</taxon>
        <taxon>Ascomycota</taxon>
        <taxon>Pezizomycotina</taxon>
        <taxon>Dothideomycetes</taxon>
        <taxon>Pleosporomycetidae</taxon>
        <taxon>Pleosporales</taxon>
        <taxon>Pleomassariaceae</taxon>
        <taxon>Pleomassaria</taxon>
    </lineage>
</organism>
<reference evidence="2" key="1">
    <citation type="journal article" date="2020" name="Stud. Mycol.">
        <title>101 Dothideomycetes genomes: a test case for predicting lifestyles and emergence of pathogens.</title>
        <authorList>
            <person name="Haridas S."/>
            <person name="Albert R."/>
            <person name="Binder M."/>
            <person name="Bloem J."/>
            <person name="Labutti K."/>
            <person name="Salamov A."/>
            <person name="Andreopoulos B."/>
            <person name="Baker S."/>
            <person name="Barry K."/>
            <person name="Bills G."/>
            <person name="Bluhm B."/>
            <person name="Cannon C."/>
            <person name="Castanera R."/>
            <person name="Culley D."/>
            <person name="Daum C."/>
            <person name="Ezra D."/>
            <person name="Gonzalez J."/>
            <person name="Henrissat B."/>
            <person name="Kuo A."/>
            <person name="Liang C."/>
            <person name="Lipzen A."/>
            <person name="Lutzoni F."/>
            <person name="Magnuson J."/>
            <person name="Mondo S."/>
            <person name="Nolan M."/>
            <person name="Ohm R."/>
            <person name="Pangilinan J."/>
            <person name="Park H.-J."/>
            <person name="Ramirez L."/>
            <person name="Alfaro M."/>
            <person name="Sun H."/>
            <person name="Tritt A."/>
            <person name="Yoshinaga Y."/>
            <person name="Zwiers L.-H."/>
            <person name="Turgeon B."/>
            <person name="Goodwin S."/>
            <person name="Spatafora J."/>
            <person name="Crous P."/>
            <person name="Grigoriev I."/>
        </authorList>
    </citation>
    <scope>NUCLEOTIDE SEQUENCE</scope>
    <source>
        <strain evidence="2">CBS 279.74</strain>
    </source>
</reference>
<keyword evidence="1" id="KW-0472">Membrane</keyword>
<feature type="transmembrane region" description="Helical" evidence="1">
    <location>
        <begin position="84"/>
        <end position="103"/>
    </location>
</feature>
<evidence type="ECO:0000313" key="2">
    <source>
        <dbReference type="EMBL" id="KAF2706192.1"/>
    </source>
</evidence>
<protein>
    <submittedName>
        <fullName evidence="2">Uncharacterized protein</fullName>
    </submittedName>
</protein>
<name>A0A6G1K105_9PLEO</name>
<dbReference type="AlphaFoldDB" id="A0A6G1K105"/>
<feature type="transmembrane region" description="Helical" evidence="1">
    <location>
        <begin position="57"/>
        <end position="78"/>
    </location>
</feature>
<accession>A0A6G1K105</accession>
<sequence>MPCRLVFNLRCRALDHDCRGWGGSYHCRKKNIYMKACISREPSLPCIKEYPSHNLHIFSLLPLFIFLFHLSAVFPLIFRVRNPNPTPSLVIIVIIIIIIIIIIMMRKAGLSAFVILLGGYEWPLVLYLNI</sequence>